<feature type="compositionally biased region" description="Polar residues" evidence="1">
    <location>
        <begin position="691"/>
        <end position="707"/>
    </location>
</feature>
<dbReference type="Pfam" id="PF24919">
    <property type="entry name" value="Mug62"/>
    <property type="match status" value="1"/>
</dbReference>
<evidence type="ECO:0000259" key="3">
    <source>
        <dbReference type="Pfam" id="PF00501"/>
    </source>
</evidence>
<evidence type="ECO:0000256" key="2">
    <source>
        <dbReference type="SAM" id="Phobius"/>
    </source>
</evidence>
<feature type="domain" description="AMP-dependent synthetase/ligase" evidence="3">
    <location>
        <begin position="153"/>
        <end position="426"/>
    </location>
</feature>
<evidence type="ECO:0000259" key="5">
    <source>
        <dbReference type="Pfam" id="PF24919"/>
    </source>
</evidence>
<dbReference type="PANTHER" id="PTHR22754:SF32">
    <property type="entry name" value="DISCO-INTERACTING PROTEIN 2"/>
    <property type="match status" value="1"/>
</dbReference>
<dbReference type="OrthoDB" id="69964at2759"/>
<dbReference type="InterPro" id="IPR056881">
    <property type="entry name" value="Mug62_dom"/>
</dbReference>
<dbReference type="Pfam" id="PF00501">
    <property type="entry name" value="AMP-binding"/>
    <property type="match status" value="2"/>
</dbReference>
<feature type="domain" description="Meiotically up-regulated gene 62 protein-like alpha-beta" evidence="5">
    <location>
        <begin position="667"/>
        <end position="847"/>
    </location>
</feature>
<feature type="domain" description="AMP-binding enzyme C-terminal" evidence="4">
    <location>
        <begin position="1391"/>
        <end position="1497"/>
    </location>
</feature>
<evidence type="ECO:0000256" key="1">
    <source>
        <dbReference type="SAM" id="MobiDB-lite"/>
    </source>
</evidence>
<keyword evidence="7" id="KW-1185">Reference proteome</keyword>
<protein>
    <recommendedName>
        <fullName evidence="8">DMAP1-binding domain-containing protein</fullName>
    </recommendedName>
</protein>
<accession>A0A1E4TWJ5</accession>
<name>A0A1E4TWJ5_PACTA</name>
<feature type="region of interest" description="Disordered" evidence="1">
    <location>
        <begin position="687"/>
        <end position="707"/>
    </location>
</feature>
<dbReference type="GO" id="GO:0005829">
    <property type="term" value="C:cytosol"/>
    <property type="evidence" value="ECO:0007669"/>
    <property type="project" value="TreeGrafter"/>
</dbReference>
<feature type="domain" description="AMP-dependent synthetase/ligase" evidence="3">
    <location>
        <begin position="906"/>
        <end position="1025"/>
    </location>
</feature>
<dbReference type="SUPFAM" id="SSF56801">
    <property type="entry name" value="Acetyl-CoA synthetase-like"/>
    <property type="match status" value="2"/>
</dbReference>
<reference evidence="7" key="1">
    <citation type="submission" date="2016-05" db="EMBL/GenBank/DDBJ databases">
        <title>Comparative genomics of biotechnologically important yeasts.</title>
        <authorList>
            <consortium name="DOE Joint Genome Institute"/>
            <person name="Riley R."/>
            <person name="Haridas S."/>
            <person name="Wolfe K.H."/>
            <person name="Lopes M.R."/>
            <person name="Hittinger C.T."/>
            <person name="Goker M."/>
            <person name="Salamov A."/>
            <person name="Wisecaver J."/>
            <person name="Long T.M."/>
            <person name="Aerts A.L."/>
            <person name="Barry K."/>
            <person name="Choi C."/>
            <person name="Clum A."/>
            <person name="Coughlan A.Y."/>
            <person name="Deshpande S."/>
            <person name="Douglass A.P."/>
            <person name="Hanson S.J."/>
            <person name="Klenk H.-P."/>
            <person name="Labutti K."/>
            <person name="Lapidus A."/>
            <person name="Lindquist E."/>
            <person name="Lipzen A."/>
            <person name="Meier-Kolthoff J.P."/>
            <person name="Ohm R.A."/>
            <person name="Otillar R.P."/>
            <person name="Pangilinan J."/>
            <person name="Peng Y."/>
            <person name="Rokas A."/>
            <person name="Rosa C.A."/>
            <person name="Scheuner C."/>
            <person name="Sibirny A.A."/>
            <person name="Slot J.C."/>
            <person name="Stielow J.B."/>
            <person name="Sun H."/>
            <person name="Kurtzman C.P."/>
            <person name="Blackwell M."/>
            <person name="Grigoriev I.V."/>
            <person name="Jeffries T.W."/>
        </authorList>
    </citation>
    <scope>NUCLEOTIDE SEQUENCE [LARGE SCALE GENOMIC DNA]</scope>
    <source>
        <strain evidence="7">NRRL Y-2460</strain>
    </source>
</reference>
<evidence type="ECO:0000313" key="6">
    <source>
        <dbReference type="EMBL" id="ODV96038.1"/>
    </source>
</evidence>
<dbReference type="PANTHER" id="PTHR22754">
    <property type="entry name" value="DISCO-INTERACTING PROTEIN 2 DIP2 -RELATED"/>
    <property type="match status" value="1"/>
</dbReference>
<feature type="transmembrane region" description="Helical" evidence="2">
    <location>
        <begin position="380"/>
        <end position="400"/>
    </location>
</feature>
<dbReference type="InterPro" id="IPR025110">
    <property type="entry name" value="AMP-bd_C"/>
</dbReference>
<evidence type="ECO:0000259" key="4">
    <source>
        <dbReference type="Pfam" id="PF23024"/>
    </source>
</evidence>
<proteinExistence type="predicted"/>
<dbReference type="Gene3D" id="3.30.300.30">
    <property type="match status" value="1"/>
</dbReference>
<gene>
    <name evidence="6" type="ORF">PACTADRAFT_49455</name>
</gene>
<feature type="transmembrane region" description="Helical" evidence="2">
    <location>
        <begin position="218"/>
        <end position="239"/>
    </location>
</feature>
<keyword evidence="2" id="KW-0812">Transmembrane</keyword>
<dbReference type="InterPro" id="IPR042099">
    <property type="entry name" value="ANL_N_sf"/>
</dbReference>
<organism evidence="6 7">
    <name type="scientific">Pachysolen tannophilus NRRL Y-2460</name>
    <dbReference type="NCBI Taxonomy" id="669874"/>
    <lineage>
        <taxon>Eukaryota</taxon>
        <taxon>Fungi</taxon>
        <taxon>Dikarya</taxon>
        <taxon>Ascomycota</taxon>
        <taxon>Saccharomycotina</taxon>
        <taxon>Pichiomycetes</taxon>
        <taxon>Pachysolenaceae</taxon>
        <taxon>Pachysolen</taxon>
    </lineage>
</organism>
<evidence type="ECO:0008006" key="8">
    <source>
        <dbReference type="Google" id="ProtNLM"/>
    </source>
</evidence>
<dbReference type="Gene3D" id="3.40.50.12780">
    <property type="entry name" value="N-terminal domain of ligase-like"/>
    <property type="match status" value="2"/>
</dbReference>
<dbReference type="Proteomes" id="UP000094236">
    <property type="component" value="Unassembled WGS sequence"/>
</dbReference>
<evidence type="ECO:0000313" key="7">
    <source>
        <dbReference type="Proteomes" id="UP000094236"/>
    </source>
</evidence>
<dbReference type="EMBL" id="KV454013">
    <property type="protein sequence ID" value="ODV96038.1"/>
    <property type="molecule type" value="Genomic_DNA"/>
</dbReference>
<dbReference type="Pfam" id="PF23024">
    <property type="entry name" value="AMP-dom_DIP2-like"/>
    <property type="match status" value="1"/>
</dbReference>
<dbReference type="STRING" id="669874.A0A1E4TWJ5"/>
<keyword evidence="2" id="KW-0472">Membrane</keyword>
<sequence>MDFSIPSGIPSDIANELVQLKNDYDDGLLTDKGYIKKREKIYAKMTQNEIVGHRSKPSISNTVFSDNSYMTDQFSLNNIPIAANDAHLASATNDGMFMQQHMAYQHQHHLPHQQYQQENIFERPMKELQKPLDPRELPDAQIERFDNLPSILRHRATTYQKETAIMIIDSKGKEVSSISWEKLYLKSEKVAQQIKNKSGLYRGDRVCLIYQNTEVIEFTIALMGCFLAGVVAVPISIGLPIKEFINIMNDTQAHLCLMSDHVQKHFEKINQNAQGKIKWPKGVEWWKTTDMGTYQPPHKRADPPALQVPDLAYIEFSKSPTGELRGVVLSHRTIMHQMTCLTTVLSSMTGYNGKSIKRSEIAITKFKNVLLSTLDSRQSIGLIIGILFTIYTGNLLIWTAQNSMEVSGLYANIITKYKVSILLADYLGLKQVTYNYQSFPQLTRTYNKKIKVDLSCVRWCLINALTIDSEFHDLLTERWFQPLGCSDSRNIIAPMLTLSEHGGMVISIRDWLGNEQKLGCTFNKPLVDDFGKPGKQSDLSEVFIDKHSLMTNSVKVIDDRPHPVSAVDSSSQNSKYIRVGAFGYPLPDATLAIVNPESNMLSGVMEVGEIWIDSPSLSGGFWGLPKYTDAIFHARCKDYEGVLDLEFLRTGLLGFTYNGKIYVLGLYEDRLRQRVTWYDQKMELEKKKESANSNDQSSNNPSLTQLEPPTEYKYHYATHLVRSLARNVRQVSDCSFFDIYINKEYLPVAIIESPAASPTAVSNTGPYKEVDMLTLDDIASKAFKTLESLHNVRLYCILVTPPDTLPRTIRSGRSEIANMLCKRRFTEGTLPSMYAKFNISHSVSNIPRGKDIIGGIWTPYISKLRSDSLNPTAERQFSGLDFRDVSIDDRTRVPLTDFKTIIDILKWRSSNQPDELAFSVIDRSFKEAKPLTWKKFDSRVNALCSYIMDKSILSPGKHVILMYSLSEEFIIACYACFLLGLIPIPIAPIDTGSRLKEDVIALMGVIKNFNINCIFTHPEVESLLKSKVVTHAIKNYNSLAALPKIKNTAKYTKAPSNMASLNSKIAKWQAAVNFRDENTIALVWLYWSPDHYRIGVNLTHKILLSMCKTIKETCLMTSVNPLVGCVRHVSGLGFLQSTVLGVFLGSSTYLISPVDYSYNPMTFYLTLSKYKVKDAYITPQMIKHAFKKSKPKGFELSDFKNLMIAYEGRPAVDLFKASSLHFAPANLSSSSISHVYTHDFNPMITSRSYMSFDPIDLWLDPVALRQGYISIVNPSTNSDAIHVQDSGMVPVCTQIAIVNPETRELCKVGEYGEIWVCSESNVLSFTNGPNGPKDAFIESQFQAKIKNGNNDYTYLRTGDLGFLHSVSKSDVSNNGQKADIQPLFVLGKIAETIEVMGLHHFVIDIERSVESCHPDIYKNGSCIFRCSDFTILVVEPKVSTNVSALVPIIVNRVLNRHSLIVDVVVFVQKGTFPLSRLGEKQRAVIVDRFVNKKLPIARSFGIYYGENHMIKLIKEIEQVVGGQLGDHSGSCGNSIVWTNCNADTEVSSMYSASAGSYPLNDNNFGGLTEL</sequence>
<dbReference type="InterPro" id="IPR045851">
    <property type="entry name" value="AMP-bd_C_sf"/>
</dbReference>
<keyword evidence="2" id="KW-1133">Transmembrane helix</keyword>
<dbReference type="InterPro" id="IPR000873">
    <property type="entry name" value="AMP-dep_synth/lig_dom"/>
</dbReference>